<accession>A0AAN0N7P4</accession>
<proteinExistence type="evidence at transcript level"/>
<evidence type="ECO:0000256" key="1">
    <source>
        <dbReference type="ARBA" id="ARBA00004141"/>
    </source>
</evidence>
<keyword evidence="4 6" id="KW-0472">Membrane</keyword>
<evidence type="ECO:0000256" key="5">
    <source>
        <dbReference type="SAM" id="MobiDB-lite"/>
    </source>
</evidence>
<feature type="transmembrane region" description="Helical" evidence="6">
    <location>
        <begin position="1339"/>
        <end position="1360"/>
    </location>
</feature>
<feature type="transmembrane region" description="Helical" evidence="6">
    <location>
        <begin position="1179"/>
        <end position="1202"/>
    </location>
</feature>
<feature type="transmembrane region" description="Helical" evidence="6">
    <location>
        <begin position="1028"/>
        <end position="1051"/>
    </location>
</feature>
<dbReference type="InterPro" id="IPR017978">
    <property type="entry name" value="GPCR_3_C"/>
</dbReference>
<feature type="transmembrane region" description="Helical" evidence="6">
    <location>
        <begin position="1063"/>
        <end position="1083"/>
    </location>
</feature>
<feature type="transmembrane region" description="Helical" evidence="6">
    <location>
        <begin position="1145"/>
        <end position="1167"/>
    </location>
</feature>
<keyword evidence="8" id="KW-0675">Receptor</keyword>
<feature type="transmembrane region" description="Helical" evidence="6">
    <location>
        <begin position="1095"/>
        <end position="1114"/>
    </location>
</feature>
<feature type="compositionally biased region" description="Low complexity" evidence="5">
    <location>
        <begin position="1598"/>
        <end position="1607"/>
    </location>
</feature>
<feature type="compositionally biased region" description="Polar residues" evidence="5">
    <location>
        <begin position="1437"/>
        <end position="1464"/>
    </location>
</feature>
<feature type="domain" description="G-protein coupled receptors family 3 profile" evidence="7">
    <location>
        <begin position="989"/>
        <end position="1208"/>
    </location>
</feature>
<dbReference type="EMBL" id="PP155028">
    <property type="protein sequence ID" value="WRW34102.1"/>
    <property type="molecule type" value="mRNA"/>
</dbReference>
<dbReference type="GO" id="GO:0004930">
    <property type="term" value="F:G protein-coupled receptor activity"/>
    <property type="evidence" value="ECO:0007669"/>
    <property type="project" value="InterPro"/>
</dbReference>
<dbReference type="GO" id="GO:0016020">
    <property type="term" value="C:membrane"/>
    <property type="evidence" value="ECO:0007669"/>
    <property type="project" value="UniProtKB-SubCell"/>
</dbReference>
<protein>
    <submittedName>
        <fullName evidence="8">G-protein coupled receptor 3</fullName>
    </submittedName>
</protein>
<evidence type="ECO:0000256" key="3">
    <source>
        <dbReference type="ARBA" id="ARBA00022989"/>
    </source>
</evidence>
<organism evidence="8">
    <name type="scientific">Polyphagotarsonemus latus</name>
    <dbReference type="NCBI Taxonomy" id="1204166"/>
    <lineage>
        <taxon>Eukaryota</taxon>
        <taxon>Metazoa</taxon>
        <taxon>Ecdysozoa</taxon>
        <taxon>Arthropoda</taxon>
        <taxon>Chelicerata</taxon>
        <taxon>Arachnida</taxon>
        <taxon>Acari</taxon>
        <taxon>Acariformes</taxon>
        <taxon>Trombidiformes</taxon>
        <taxon>Prostigmata</taxon>
        <taxon>Eleutherengona</taxon>
        <taxon>Heterostigmata</taxon>
        <taxon>Tarsonemoidea</taxon>
        <taxon>Tarsonemidae</taxon>
        <taxon>Polyphagotarsonemus</taxon>
    </lineage>
</organism>
<evidence type="ECO:0000256" key="2">
    <source>
        <dbReference type="ARBA" id="ARBA00022692"/>
    </source>
</evidence>
<evidence type="ECO:0000313" key="8">
    <source>
        <dbReference type="EMBL" id="WRW34102.1"/>
    </source>
</evidence>
<keyword evidence="2 6" id="KW-0812">Transmembrane</keyword>
<feature type="transmembrane region" description="Helical" evidence="6">
    <location>
        <begin position="992"/>
        <end position="1016"/>
    </location>
</feature>
<comment type="subcellular location">
    <subcellularLocation>
        <location evidence="1">Membrane</location>
        <topology evidence="1">Multi-pass membrane protein</topology>
    </subcellularLocation>
</comment>
<evidence type="ECO:0000256" key="6">
    <source>
        <dbReference type="SAM" id="Phobius"/>
    </source>
</evidence>
<evidence type="ECO:0000256" key="4">
    <source>
        <dbReference type="ARBA" id="ARBA00023136"/>
    </source>
</evidence>
<reference evidence="8" key="1">
    <citation type="submission" date="2024-01" db="EMBL/GenBank/DDBJ databases">
        <title>Genome insights into chemosensory and detoxification machineries of broad mite, Polyphagotarsonemus latus (Tarsonemidae: Acari).</title>
        <authorList>
            <person name="Muthugoundar M."/>
            <person name="P J A."/>
            <person name="Augustine N."/>
        </authorList>
    </citation>
    <scope>NUCLEOTIDE SEQUENCE</scope>
</reference>
<feature type="region of interest" description="Disordered" evidence="5">
    <location>
        <begin position="1500"/>
        <end position="1541"/>
    </location>
</feature>
<dbReference type="Pfam" id="PF00003">
    <property type="entry name" value="7tm_3"/>
    <property type="match status" value="1"/>
</dbReference>
<keyword evidence="3 6" id="KW-1133">Transmembrane helix</keyword>
<feature type="compositionally biased region" description="Polar residues" evidence="5">
    <location>
        <begin position="1506"/>
        <end position="1515"/>
    </location>
</feature>
<feature type="region of interest" description="Disordered" evidence="5">
    <location>
        <begin position="1437"/>
        <end position="1471"/>
    </location>
</feature>
<evidence type="ECO:0000259" key="7">
    <source>
        <dbReference type="Pfam" id="PF00003"/>
    </source>
</evidence>
<name>A0AAN0N7P4_9ACAR</name>
<sequence length="1649" mass="188972">MRVSTLYTKPILRFNVKWFSLILLINFLVPNNFVNCVSKCQKTLDETAQAYLDNRYNVNNFNKYNRLELTRKAYNNLESTQNREKNGIFVSQESRAFQMKPKLQQYNKANSPQINNGFKYDKYQSKYQKPSHRLSSSSNQTPHYFSTQALSHNKDNFFDNLQPPFILLSGDVYVAYFDCINQNNIDIETTAPLVQSAMSAVWAAHRFNQFNLTTSSMSIKLGVYFFDICDYEKIKGLNFFNETFKSSVNSLVDDNQIENYLKLIEFNSINNQINKHTAGIIPKTSVRSYQKNGKQQIHKMKPVIGLLVDMNKLSSQSITKLNNFDLPVININKFPDYENLSFESDIGLNKRIFNVYPSVQQLCKGVFSLIKKLNWTFALLDFGKQRLGKNLTSNDYSHIENKLSSHEQTFLGCLSKLSARDAAFTFRIDSTDAQNLDNEIIFLTNGKSQTFMNALVAGYLSNKSNRVIVTLDNLSSQLDTAIIDHHLAGKRFDFSNIRKGRSLEEFNNENGPFFVMPDWDISSEFFDFFNIELKNANIQSKHRFISKLSEQLLFKAFNTKTIKFSEQELNLLRPVVHQLKGNNDPKYQKNKFNLNLNKLLKSRNLFEVNNSPRVVHTIDGVWTLGFTLSNLSKEVCLLNNPSIIERKKNCLNQLLQVFDSNKPFVRNITIHLNESLNKNESASKKTKKNNRLFFNHNLQLATINYTINRLNDSQLQKVAYYSECCGFKVIHPSLDENFGLLTNSSMQPIYFKNRMNNSFKSTPLFGTRLSSTTKTKPLTSTIPTTIVSDEIKNYTEPNESTTESNNKITSILTTEIAETTLNILNKSASEIEDIVLNDKFNSTQMISSINDEVVNLIKKTDIIATTEKPKEVFKKKEEQKENKTSKGLSAINLFKKFYKKIDVDNLTSTIPPIEKKKLTIKPKENLKIIKEKFDFRVKTKKLYKNVDTFKKNNTSNIIADSTNEITSVSSVFDRHFSNQFKKNTEAEVEKRFSIVLLFLSIGGSLLTLYVFIFLLVKSCEGSLRHHSHQALALTQLVAILIVYCSSGLYVFQLNSFKINLRNSIHNVALALLFACLLQRALFLRAQKWIGLGGKISMLNQCIILLLIFGVQLALEVQKWSYETFNNQDSSNSELNLIKNQSSPTYFINGQLYLMFTSCLLLLVAFTARQQPFTYKEGKHIYLTSLICCPLYLGSVIFLFKYLTTMNYYNLQMQEINLNSTINLTAPQSLQWTSNISVLENKLKTVNLDKNQFHSNKTLLKNEILNSYLNRSTIIPKNDVLRSLQKVKRTTNLNQPEFEYFLKLNATNVNQLDYLENLKEYTDYQQRLNVIKFVDLVQSFILLVLATISLFGIFGPIIISIHKNEDLSKKQVSYSDSLSTAFTLFKTGTNSQQQFIINKGNEGKSFFNPFSFNQRNKDINTHFHSQFKQLTNSLKTPSQIKCSSSTNESITTRENNFTDTDSSSLENHDNNDLDQNIQLNKQTVNYNLNCESDIDEDFLSENDNTEQNDINDSKNSAIFPPPPLPSQFKFDNADNESKSPTSNRLIINTAAHIGSGAQFNYATTPNYHKFKYVLNNLSQNLGQPSTDQDKFSTILNQQSDDPITSSTHPSPPPHPSSNPIITTSYLDSSKTQIIRTNPIYEVNQFRSAYP</sequence>
<feature type="region of interest" description="Disordered" evidence="5">
    <location>
        <begin position="1597"/>
        <end position="1619"/>
    </location>
</feature>